<name>A0A7T7XPX5_9SPIR</name>
<accession>A0A7T7XPX5</accession>
<gene>
    <name evidence="1" type="ORF">JFL75_05175</name>
</gene>
<dbReference type="KEGG" id="bhc:JFL75_05175"/>
<dbReference type="Proteomes" id="UP000595917">
    <property type="component" value="Chromosome"/>
</dbReference>
<dbReference type="RefSeq" id="WP_215627617.1">
    <property type="nucleotide sequence ID" value="NZ_CP067089.2"/>
</dbReference>
<proteinExistence type="predicted"/>
<sequence>MGNLGLIDKDREKYIEAIKQLFPRGPYWEKRIEDTEGDLFNIIKTRIEELYRFRQRMADLQRESIIHTASETFDHWEDLYGTEDNRQLDLEVRRELLLAHKTPKVNFEILSSIAKFHGVALHRVYFPYKPGFTGFSRFGIERIAGPAAFSVLYIEATESPETNKELFEQQIRNRLLANQIAFFFYSGGK</sequence>
<reference evidence="1" key="1">
    <citation type="submission" date="2021-01" db="EMBL/GenBank/DDBJ databases">
        <title>Description of Breznakiella homolactica.</title>
        <authorList>
            <person name="Song Y."/>
            <person name="Brune A."/>
        </authorList>
    </citation>
    <scope>NUCLEOTIDE SEQUENCE</scope>
    <source>
        <strain evidence="1">RmG30</strain>
    </source>
</reference>
<evidence type="ECO:0000313" key="2">
    <source>
        <dbReference type="Proteomes" id="UP000595917"/>
    </source>
</evidence>
<organism evidence="1 2">
    <name type="scientific">Breznakiella homolactica</name>
    <dbReference type="NCBI Taxonomy" id="2798577"/>
    <lineage>
        <taxon>Bacteria</taxon>
        <taxon>Pseudomonadati</taxon>
        <taxon>Spirochaetota</taxon>
        <taxon>Spirochaetia</taxon>
        <taxon>Spirochaetales</taxon>
        <taxon>Breznakiellaceae</taxon>
        <taxon>Breznakiella</taxon>
    </lineage>
</organism>
<keyword evidence="2" id="KW-1185">Reference proteome</keyword>
<dbReference type="EMBL" id="CP067089">
    <property type="protein sequence ID" value="QQO10313.1"/>
    <property type="molecule type" value="Genomic_DNA"/>
</dbReference>
<evidence type="ECO:0000313" key="1">
    <source>
        <dbReference type="EMBL" id="QQO10313.1"/>
    </source>
</evidence>
<protein>
    <submittedName>
        <fullName evidence="1">DUF2313 domain-containing protein</fullName>
    </submittedName>
</protein>
<dbReference type="AlphaFoldDB" id="A0A7T7XPX5"/>